<dbReference type="EMBL" id="PHQY01000764">
    <property type="protein sequence ID" value="PJO40081.1"/>
    <property type="molecule type" value="Genomic_DNA"/>
</dbReference>
<dbReference type="Proteomes" id="UP000232101">
    <property type="component" value="Unassembled WGS sequence"/>
</dbReference>
<dbReference type="RefSeq" id="WP_100546224.1">
    <property type="nucleotide sequence ID" value="NZ_PHQY01000764.1"/>
</dbReference>
<comment type="caution">
    <text evidence="1">The sequence shown here is derived from an EMBL/GenBank/DDBJ whole genome shotgun (WGS) entry which is preliminary data.</text>
</comment>
<name>A0A2M9PW71_9BACI</name>
<evidence type="ECO:0000313" key="2">
    <source>
        <dbReference type="Proteomes" id="UP000232101"/>
    </source>
</evidence>
<dbReference type="AlphaFoldDB" id="A0A2M9PW71"/>
<gene>
    <name evidence="1" type="ORF">CWD94_30075</name>
</gene>
<reference evidence="1 2" key="1">
    <citation type="submission" date="2017-11" db="EMBL/GenBank/DDBJ databases">
        <title>Bacterial isolate from king chilli rhizosphere.</title>
        <authorList>
            <person name="Takhelmayum P."/>
            <person name="Sarangthem I."/>
        </authorList>
    </citation>
    <scope>NUCLEOTIDE SEQUENCE [LARGE SCALE GENOMIC DNA]</scope>
    <source>
        <strain evidence="2">t26</strain>
    </source>
</reference>
<organism evidence="1 2">
    <name type="scientific">Lysinibacillus xylanilyticus</name>
    <dbReference type="NCBI Taxonomy" id="582475"/>
    <lineage>
        <taxon>Bacteria</taxon>
        <taxon>Bacillati</taxon>
        <taxon>Bacillota</taxon>
        <taxon>Bacilli</taxon>
        <taxon>Bacillales</taxon>
        <taxon>Bacillaceae</taxon>
        <taxon>Lysinibacillus</taxon>
    </lineage>
</organism>
<evidence type="ECO:0000313" key="1">
    <source>
        <dbReference type="EMBL" id="PJO40081.1"/>
    </source>
</evidence>
<sequence length="77" mass="9175">MRYKFEYKTMEERESIIYSNTGKRLVEEHNITEGNFLVFDDDVEMLVVPQERLETLETSQADQDELLMQLMLQLEGN</sequence>
<proteinExistence type="predicted"/>
<accession>A0A2M9PW71</accession>
<protein>
    <submittedName>
        <fullName evidence="1">Uncharacterized protein</fullName>
    </submittedName>
</protein>